<proteinExistence type="predicted"/>
<dbReference type="PRINTS" id="PR01887">
    <property type="entry name" value="SPECTRNALPHA"/>
</dbReference>
<keyword evidence="7" id="KW-1185">Reference proteome</keyword>
<keyword evidence="3" id="KW-0728">SH3 domain</keyword>
<dbReference type="Pfam" id="PF00018">
    <property type="entry name" value="SH3_1"/>
    <property type="match status" value="1"/>
</dbReference>
<dbReference type="Gene3D" id="2.30.30.40">
    <property type="entry name" value="SH3 Domains"/>
    <property type="match status" value="1"/>
</dbReference>
<dbReference type="PANTHER" id="PTHR14167">
    <property type="entry name" value="SH3 DOMAIN-CONTAINING"/>
    <property type="match status" value="1"/>
</dbReference>
<comment type="function">
    <text evidence="1">Required presynaptically at the neuromuscular junction. Implicated in synaptic vesicle endocytosis.</text>
</comment>
<dbReference type="FunFam" id="2.30.30.40:FF:000072">
    <property type="entry name" value="Unconventional Myosin IB"/>
    <property type="match status" value="1"/>
</dbReference>
<evidence type="ECO:0000313" key="6">
    <source>
        <dbReference type="EnsemblMetazoa" id="PPAI000997-PA"/>
    </source>
</evidence>
<organism evidence="6 7">
    <name type="scientific">Phlebotomus papatasi</name>
    <name type="common">Sandfly</name>
    <dbReference type="NCBI Taxonomy" id="29031"/>
    <lineage>
        <taxon>Eukaryota</taxon>
        <taxon>Metazoa</taxon>
        <taxon>Ecdysozoa</taxon>
        <taxon>Arthropoda</taxon>
        <taxon>Hexapoda</taxon>
        <taxon>Insecta</taxon>
        <taxon>Pterygota</taxon>
        <taxon>Neoptera</taxon>
        <taxon>Endopterygota</taxon>
        <taxon>Diptera</taxon>
        <taxon>Nematocera</taxon>
        <taxon>Psychodoidea</taxon>
        <taxon>Psychodidae</taxon>
        <taxon>Phlebotomus</taxon>
        <taxon>Phlebotomus</taxon>
    </lineage>
</organism>
<dbReference type="EMBL" id="AJVK01021761">
    <property type="status" value="NOT_ANNOTATED_CDS"/>
    <property type="molecule type" value="Genomic_DNA"/>
</dbReference>
<dbReference type="InterPro" id="IPR050384">
    <property type="entry name" value="Endophilin_SH3RF"/>
</dbReference>
<accession>A0A1B0D0X3</accession>
<dbReference type="InterPro" id="IPR035824">
    <property type="entry name" value="Endophilin_A_SH3"/>
</dbReference>
<dbReference type="PANTHER" id="PTHR14167:SF116">
    <property type="entry name" value="CAP, ISOFORM AC"/>
    <property type="match status" value="1"/>
</dbReference>
<dbReference type="SUPFAM" id="SSF50044">
    <property type="entry name" value="SH3-domain"/>
    <property type="match status" value="1"/>
</dbReference>
<dbReference type="InterPro" id="IPR036028">
    <property type="entry name" value="SH3-like_dom_sf"/>
</dbReference>
<protein>
    <recommendedName>
        <fullName evidence="2">Endophilin-A</fullName>
    </recommendedName>
    <alternativeName>
        <fullName evidence="4">SH3 domain-containing GRB2-like protein</fullName>
    </alternativeName>
</protein>
<evidence type="ECO:0000256" key="3">
    <source>
        <dbReference type="ARBA" id="ARBA00022443"/>
    </source>
</evidence>
<dbReference type="EnsemblMetazoa" id="PPAI000997-RA">
    <property type="protein sequence ID" value="PPAI000997-PA"/>
    <property type="gene ID" value="PPAI000997"/>
</dbReference>
<dbReference type="PRINTS" id="PR00452">
    <property type="entry name" value="SH3DOMAIN"/>
</dbReference>
<dbReference type="GO" id="GO:0016192">
    <property type="term" value="P:vesicle-mediated transport"/>
    <property type="evidence" value="ECO:0007669"/>
    <property type="project" value="UniProtKB-ARBA"/>
</dbReference>
<dbReference type="CDD" id="cd11803">
    <property type="entry name" value="SH3_Endophilin_A"/>
    <property type="match status" value="1"/>
</dbReference>
<dbReference type="InterPro" id="IPR001452">
    <property type="entry name" value="SH3_domain"/>
</dbReference>
<name>A0A1B0D0X3_PHLPP</name>
<evidence type="ECO:0000259" key="5">
    <source>
        <dbReference type="PROSITE" id="PS50002"/>
    </source>
</evidence>
<evidence type="ECO:0000256" key="1">
    <source>
        <dbReference type="ARBA" id="ARBA00003037"/>
    </source>
</evidence>
<reference evidence="6" key="1">
    <citation type="submission" date="2022-08" db="UniProtKB">
        <authorList>
            <consortium name="EnsemblMetazoa"/>
        </authorList>
    </citation>
    <scope>IDENTIFICATION</scope>
    <source>
        <strain evidence="6">Israel</strain>
    </source>
</reference>
<dbReference type="EMBL" id="AJVK01021762">
    <property type="status" value="NOT_ANNOTATED_CDS"/>
    <property type="molecule type" value="Genomic_DNA"/>
</dbReference>
<dbReference type="VEuPathDB" id="VectorBase:PPAPM1_011127"/>
<sequence>MVQHRLVLPMVVYFIFHTASPLPSPMRSPAKAPQPQRPSGPCCSALYDFEPENPGELGFKENDIIQLINRVDENWYEGSVNGRTGYFPQSYVQVMVPLPN</sequence>
<dbReference type="PROSITE" id="PS50002">
    <property type="entry name" value="SH3"/>
    <property type="match status" value="1"/>
</dbReference>
<evidence type="ECO:0000256" key="4">
    <source>
        <dbReference type="ARBA" id="ARBA00030140"/>
    </source>
</evidence>
<dbReference type="Proteomes" id="UP000092462">
    <property type="component" value="Unassembled WGS sequence"/>
</dbReference>
<feature type="domain" description="SH3" evidence="5">
    <location>
        <begin position="38"/>
        <end position="97"/>
    </location>
</feature>
<evidence type="ECO:0000256" key="2">
    <source>
        <dbReference type="ARBA" id="ARBA00018286"/>
    </source>
</evidence>
<dbReference type="VEuPathDB" id="VectorBase:PPAI000997"/>
<evidence type="ECO:0000313" key="7">
    <source>
        <dbReference type="Proteomes" id="UP000092462"/>
    </source>
</evidence>
<dbReference type="SMART" id="SM00326">
    <property type="entry name" value="SH3"/>
    <property type="match status" value="1"/>
</dbReference>
<dbReference type="AlphaFoldDB" id="A0A1B0D0X3"/>